<dbReference type="SUPFAM" id="SSF51556">
    <property type="entry name" value="Metallo-dependent hydrolases"/>
    <property type="match status" value="1"/>
</dbReference>
<dbReference type="Proteomes" id="UP001595805">
    <property type="component" value="Unassembled WGS sequence"/>
</dbReference>
<dbReference type="Pfam" id="PF04909">
    <property type="entry name" value="Amidohydro_2"/>
    <property type="match status" value="1"/>
</dbReference>
<reference evidence="5" key="1">
    <citation type="journal article" date="2019" name="Int. J. Syst. Evol. Microbiol.">
        <title>The Global Catalogue of Microorganisms (GCM) 10K type strain sequencing project: providing services to taxonomists for standard genome sequencing and annotation.</title>
        <authorList>
            <consortium name="The Broad Institute Genomics Platform"/>
            <consortium name="The Broad Institute Genome Sequencing Center for Infectious Disease"/>
            <person name="Wu L."/>
            <person name="Ma J."/>
        </authorList>
    </citation>
    <scope>NUCLEOTIDE SEQUENCE [LARGE SCALE GENOMIC DNA]</scope>
    <source>
        <strain evidence="5">CCUG 60523</strain>
    </source>
</reference>
<dbReference type="RefSeq" id="WP_377905000.1">
    <property type="nucleotide sequence ID" value="NZ_JBHRZS010000006.1"/>
</dbReference>
<proteinExistence type="predicted"/>
<dbReference type="InterPro" id="IPR032466">
    <property type="entry name" value="Metal_Hydrolase"/>
</dbReference>
<dbReference type="EMBL" id="JBHRZS010000006">
    <property type="protein sequence ID" value="MFC3880023.1"/>
    <property type="molecule type" value="Genomic_DNA"/>
</dbReference>
<dbReference type="InterPro" id="IPR006680">
    <property type="entry name" value="Amidohydro-rel"/>
</dbReference>
<dbReference type="InterPro" id="IPR032465">
    <property type="entry name" value="ACMSD"/>
</dbReference>
<dbReference type="PANTHER" id="PTHR21240">
    <property type="entry name" value="2-AMINO-3-CARBOXYLMUCONATE-6-SEMIALDEHYDE DECARBOXYLASE"/>
    <property type="match status" value="1"/>
</dbReference>
<feature type="signal peptide" evidence="2">
    <location>
        <begin position="1"/>
        <end position="26"/>
    </location>
</feature>
<dbReference type="PANTHER" id="PTHR21240:SF28">
    <property type="entry name" value="ISO-OROTATE DECARBOXYLASE (EUROFUNG)"/>
    <property type="match status" value="1"/>
</dbReference>
<gene>
    <name evidence="4" type="ORF">ACFOSV_07545</name>
</gene>
<evidence type="ECO:0000259" key="3">
    <source>
        <dbReference type="Pfam" id="PF04909"/>
    </source>
</evidence>
<comment type="caution">
    <text evidence="4">The sequence shown here is derived from an EMBL/GenBank/DDBJ whole genome shotgun (WGS) entry which is preliminary data.</text>
</comment>
<evidence type="ECO:0000313" key="5">
    <source>
        <dbReference type="Proteomes" id="UP001595805"/>
    </source>
</evidence>
<sequence length="376" mass="43118">MRFIPIRSLFACLLSLFLFVTFSALGQDITFEEYNPPSTLKVPEHILTKAKFPFVDIHSHQGGIDEAKIDGLLSEMEELNMGVLVNLSGRGFGRGTSNSQQDYIRSMLKEFETHAPGRFMVFTNLNFAGFGDENWTRIAVKELEEDVQAGAVGLKIYKSLGLSVTDINGIRVPVNHPDLDPVWAKAGELGIPVLIHSADPAQFWEPFDANNERWLELKLRPNRKRSDTDPAPFEQIISEQHDVFAKHPGTTFINAHMGWMANDLDKAEAHLEKYPNVNFGIGAVIAEFGRQPRRAKAFFEKYQDRILFGKDAYNKEEFHTYFRVLETEDEYFPYYRKYHAYWKMYGLGLSDEVLKKVYYKNALRIVPGMDKTLFPD</sequence>
<feature type="chain" id="PRO_5046870726" evidence="2">
    <location>
        <begin position="27"/>
        <end position="376"/>
    </location>
</feature>
<evidence type="ECO:0000256" key="1">
    <source>
        <dbReference type="ARBA" id="ARBA00023239"/>
    </source>
</evidence>
<protein>
    <submittedName>
        <fullName evidence="4">Amidohydrolase family protein</fullName>
    </submittedName>
</protein>
<keyword evidence="2" id="KW-0732">Signal</keyword>
<organism evidence="4 5">
    <name type="scientific">Algoriphagus namhaensis</name>
    <dbReference type="NCBI Taxonomy" id="915353"/>
    <lineage>
        <taxon>Bacteria</taxon>
        <taxon>Pseudomonadati</taxon>
        <taxon>Bacteroidota</taxon>
        <taxon>Cytophagia</taxon>
        <taxon>Cytophagales</taxon>
        <taxon>Cyclobacteriaceae</taxon>
        <taxon>Algoriphagus</taxon>
    </lineage>
</organism>
<dbReference type="Gene3D" id="3.20.20.140">
    <property type="entry name" value="Metal-dependent hydrolases"/>
    <property type="match status" value="1"/>
</dbReference>
<feature type="domain" description="Amidohydrolase-related" evidence="3">
    <location>
        <begin position="98"/>
        <end position="366"/>
    </location>
</feature>
<name>A0ABV8AQ13_9BACT</name>
<keyword evidence="1" id="KW-0456">Lyase</keyword>
<keyword evidence="5" id="KW-1185">Reference proteome</keyword>
<evidence type="ECO:0000313" key="4">
    <source>
        <dbReference type="EMBL" id="MFC3880023.1"/>
    </source>
</evidence>
<accession>A0ABV8AQ13</accession>
<evidence type="ECO:0000256" key="2">
    <source>
        <dbReference type="SAM" id="SignalP"/>
    </source>
</evidence>